<dbReference type="AlphaFoldDB" id="A0A1L9PHP5"/>
<dbReference type="FunFam" id="3.90.226.10:FF:000074">
    <property type="entry name" value="Enoyl-CoA hydratase (AFU_orthologue AFUA_2G10650)"/>
    <property type="match status" value="1"/>
</dbReference>
<dbReference type="EMBL" id="KV878128">
    <property type="protein sequence ID" value="OJJ01054.1"/>
    <property type="molecule type" value="Genomic_DNA"/>
</dbReference>
<dbReference type="Pfam" id="PF00378">
    <property type="entry name" value="ECH_1"/>
    <property type="match status" value="1"/>
</dbReference>
<evidence type="ECO:0000256" key="6">
    <source>
        <dbReference type="ARBA" id="ARBA00023239"/>
    </source>
</evidence>
<evidence type="ECO:0000256" key="2">
    <source>
        <dbReference type="ARBA" id="ARBA00004924"/>
    </source>
</evidence>
<name>A0A1L9PHP5_ASPVE</name>
<evidence type="ECO:0000313" key="9">
    <source>
        <dbReference type="EMBL" id="OJJ01054.1"/>
    </source>
</evidence>
<evidence type="ECO:0000256" key="8">
    <source>
        <dbReference type="SAM" id="MobiDB-lite"/>
    </source>
</evidence>
<dbReference type="InterPro" id="IPR018376">
    <property type="entry name" value="Enoyl-CoA_hyd/isom_CS"/>
</dbReference>
<dbReference type="GO" id="GO:0016853">
    <property type="term" value="F:isomerase activity"/>
    <property type="evidence" value="ECO:0007669"/>
    <property type="project" value="UniProtKB-KW"/>
</dbReference>
<keyword evidence="5" id="KW-0413">Isomerase</keyword>
<dbReference type="Proteomes" id="UP000184073">
    <property type="component" value="Unassembled WGS sequence"/>
</dbReference>
<dbReference type="PANTHER" id="PTHR11941:SF68">
    <property type="entry name" value="CARNITINYL-COA DEHYDRATASE"/>
    <property type="match status" value="1"/>
</dbReference>
<dbReference type="STRING" id="1036611.A0A1L9PHP5"/>
<dbReference type="InterPro" id="IPR001753">
    <property type="entry name" value="Enoyl-CoA_hydra/iso"/>
</dbReference>
<dbReference type="GeneID" id="63722133"/>
<accession>A0A1L9PHP5</accession>
<evidence type="ECO:0000256" key="1">
    <source>
        <dbReference type="ARBA" id="ARBA00004275"/>
    </source>
</evidence>
<sequence>MSQNFQTPPPQSSIFTLSFPSPHILLVTINREKRMNAIPTQGHKDGYAIWNWFDEEPSLRVGIITGTGGKAFSAGADLLEQLDIRTQTDSAGKNAGGGGEQQSTRREPMPNGFGGISQRRGKKPVIAAVNGLALGGGFEICLNCDMVVASPKAEFSLPEVQRGLYAGAGGLARIIRTVGMQVGTELALTGRRISAQEAQSLRLINKVSASPEKVLGDAIELANRIADVSPDAVIVSRYGLREAWETGSVEQASRATAELYGSKLIKGENLKRGLQAFAQKQKPEWVGSKL</sequence>
<keyword evidence="6" id="KW-0456">Lyase</keyword>
<evidence type="ECO:0000256" key="3">
    <source>
        <dbReference type="ARBA" id="ARBA00005254"/>
    </source>
</evidence>
<proteinExistence type="inferred from homology"/>
<evidence type="ECO:0000313" key="10">
    <source>
        <dbReference type="Proteomes" id="UP000184073"/>
    </source>
</evidence>
<dbReference type="GO" id="GO:0016829">
    <property type="term" value="F:lyase activity"/>
    <property type="evidence" value="ECO:0007669"/>
    <property type="project" value="UniProtKB-KW"/>
</dbReference>
<dbReference type="PANTHER" id="PTHR11941">
    <property type="entry name" value="ENOYL-COA HYDRATASE-RELATED"/>
    <property type="match status" value="1"/>
</dbReference>
<keyword evidence="4" id="KW-0576">Peroxisome</keyword>
<dbReference type="VEuPathDB" id="FungiDB:ASPVEDRAFT_129252"/>
<dbReference type="RefSeq" id="XP_040666816.1">
    <property type="nucleotide sequence ID" value="XM_040806622.1"/>
</dbReference>
<comment type="similarity">
    <text evidence="3 7">Belongs to the enoyl-CoA hydratase/isomerase family.</text>
</comment>
<evidence type="ECO:0000256" key="5">
    <source>
        <dbReference type="ARBA" id="ARBA00023235"/>
    </source>
</evidence>
<dbReference type="CDD" id="cd06558">
    <property type="entry name" value="crotonase-like"/>
    <property type="match status" value="1"/>
</dbReference>
<dbReference type="PROSITE" id="PS00166">
    <property type="entry name" value="ENOYL_COA_HYDRATASE"/>
    <property type="match status" value="1"/>
</dbReference>
<dbReference type="GO" id="GO:0005777">
    <property type="term" value="C:peroxisome"/>
    <property type="evidence" value="ECO:0007669"/>
    <property type="project" value="UniProtKB-SubCell"/>
</dbReference>
<dbReference type="GO" id="GO:0005739">
    <property type="term" value="C:mitochondrion"/>
    <property type="evidence" value="ECO:0007669"/>
    <property type="project" value="TreeGrafter"/>
</dbReference>
<dbReference type="Gene3D" id="3.90.226.10">
    <property type="entry name" value="2-enoyl-CoA Hydratase, Chain A, domain 1"/>
    <property type="match status" value="1"/>
</dbReference>
<reference evidence="10" key="1">
    <citation type="journal article" date="2017" name="Genome Biol.">
        <title>Comparative genomics reveals high biological diversity and specific adaptations in the industrially and medically important fungal genus Aspergillus.</title>
        <authorList>
            <person name="de Vries R.P."/>
            <person name="Riley R."/>
            <person name="Wiebenga A."/>
            <person name="Aguilar-Osorio G."/>
            <person name="Amillis S."/>
            <person name="Uchima C.A."/>
            <person name="Anderluh G."/>
            <person name="Asadollahi M."/>
            <person name="Askin M."/>
            <person name="Barry K."/>
            <person name="Battaglia E."/>
            <person name="Bayram O."/>
            <person name="Benocci T."/>
            <person name="Braus-Stromeyer S.A."/>
            <person name="Caldana C."/>
            <person name="Canovas D."/>
            <person name="Cerqueira G.C."/>
            <person name="Chen F."/>
            <person name="Chen W."/>
            <person name="Choi C."/>
            <person name="Clum A."/>
            <person name="Dos Santos R.A."/>
            <person name="Damasio A.R."/>
            <person name="Diallinas G."/>
            <person name="Emri T."/>
            <person name="Fekete E."/>
            <person name="Flipphi M."/>
            <person name="Freyberg S."/>
            <person name="Gallo A."/>
            <person name="Gournas C."/>
            <person name="Habgood R."/>
            <person name="Hainaut M."/>
            <person name="Harispe M.L."/>
            <person name="Henrissat B."/>
            <person name="Hilden K.S."/>
            <person name="Hope R."/>
            <person name="Hossain A."/>
            <person name="Karabika E."/>
            <person name="Karaffa L."/>
            <person name="Karanyi Z."/>
            <person name="Krasevec N."/>
            <person name="Kuo A."/>
            <person name="Kusch H."/>
            <person name="LaButti K."/>
            <person name="Lagendijk E.L."/>
            <person name="Lapidus A."/>
            <person name="Levasseur A."/>
            <person name="Lindquist E."/>
            <person name="Lipzen A."/>
            <person name="Logrieco A.F."/>
            <person name="MacCabe A."/>
            <person name="Maekelae M.R."/>
            <person name="Malavazi I."/>
            <person name="Melin P."/>
            <person name="Meyer V."/>
            <person name="Mielnichuk N."/>
            <person name="Miskei M."/>
            <person name="Molnar A.P."/>
            <person name="Mule G."/>
            <person name="Ngan C.Y."/>
            <person name="Orejas M."/>
            <person name="Orosz E."/>
            <person name="Ouedraogo J.P."/>
            <person name="Overkamp K.M."/>
            <person name="Park H.-S."/>
            <person name="Perrone G."/>
            <person name="Piumi F."/>
            <person name="Punt P.J."/>
            <person name="Ram A.F."/>
            <person name="Ramon A."/>
            <person name="Rauscher S."/>
            <person name="Record E."/>
            <person name="Riano-Pachon D.M."/>
            <person name="Robert V."/>
            <person name="Roehrig J."/>
            <person name="Ruller R."/>
            <person name="Salamov A."/>
            <person name="Salih N.S."/>
            <person name="Samson R.A."/>
            <person name="Sandor E."/>
            <person name="Sanguinetti M."/>
            <person name="Schuetze T."/>
            <person name="Sepcic K."/>
            <person name="Shelest E."/>
            <person name="Sherlock G."/>
            <person name="Sophianopoulou V."/>
            <person name="Squina F.M."/>
            <person name="Sun H."/>
            <person name="Susca A."/>
            <person name="Todd R.B."/>
            <person name="Tsang A."/>
            <person name="Unkles S.E."/>
            <person name="van de Wiele N."/>
            <person name="van Rossen-Uffink D."/>
            <person name="Oliveira J.V."/>
            <person name="Vesth T.C."/>
            <person name="Visser J."/>
            <person name="Yu J.-H."/>
            <person name="Zhou M."/>
            <person name="Andersen M.R."/>
            <person name="Archer D.B."/>
            <person name="Baker S.E."/>
            <person name="Benoit I."/>
            <person name="Brakhage A.A."/>
            <person name="Braus G.H."/>
            <person name="Fischer R."/>
            <person name="Frisvad J.C."/>
            <person name="Goldman G.H."/>
            <person name="Houbraken J."/>
            <person name="Oakley B."/>
            <person name="Pocsi I."/>
            <person name="Scazzocchio C."/>
            <person name="Seiboth B."/>
            <person name="vanKuyk P.A."/>
            <person name="Wortman J."/>
            <person name="Dyer P.S."/>
            <person name="Grigoriev I.V."/>
        </authorList>
    </citation>
    <scope>NUCLEOTIDE SEQUENCE [LARGE SCALE GENOMIC DNA]</scope>
    <source>
        <strain evidence="10">CBS 583.65</strain>
    </source>
</reference>
<evidence type="ECO:0000256" key="4">
    <source>
        <dbReference type="ARBA" id="ARBA00023140"/>
    </source>
</evidence>
<keyword evidence="10" id="KW-1185">Reference proteome</keyword>
<comment type="pathway">
    <text evidence="2">Siderophore biosynthesis.</text>
</comment>
<protein>
    <recommendedName>
        <fullName evidence="11">Enoyl-CoA hydratase</fullName>
    </recommendedName>
</protein>
<comment type="subcellular location">
    <subcellularLocation>
        <location evidence="1">Peroxisome</location>
    </subcellularLocation>
</comment>
<gene>
    <name evidence="9" type="ORF">ASPVEDRAFT_129252</name>
</gene>
<dbReference type="InterPro" id="IPR029045">
    <property type="entry name" value="ClpP/crotonase-like_dom_sf"/>
</dbReference>
<evidence type="ECO:0008006" key="11">
    <source>
        <dbReference type="Google" id="ProtNLM"/>
    </source>
</evidence>
<dbReference type="GO" id="GO:0006635">
    <property type="term" value="P:fatty acid beta-oxidation"/>
    <property type="evidence" value="ECO:0007669"/>
    <property type="project" value="TreeGrafter"/>
</dbReference>
<feature type="region of interest" description="Disordered" evidence="8">
    <location>
        <begin position="86"/>
        <end position="118"/>
    </location>
</feature>
<dbReference type="OrthoDB" id="2139957at2759"/>
<organism evidence="9 10">
    <name type="scientific">Aspergillus versicolor CBS 583.65</name>
    <dbReference type="NCBI Taxonomy" id="1036611"/>
    <lineage>
        <taxon>Eukaryota</taxon>
        <taxon>Fungi</taxon>
        <taxon>Dikarya</taxon>
        <taxon>Ascomycota</taxon>
        <taxon>Pezizomycotina</taxon>
        <taxon>Eurotiomycetes</taxon>
        <taxon>Eurotiomycetidae</taxon>
        <taxon>Eurotiales</taxon>
        <taxon>Aspergillaceae</taxon>
        <taxon>Aspergillus</taxon>
        <taxon>Aspergillus subgen. Nidulantes</taxon>
    </lineage>
</organism>
<evidence type="ECO:0000256" key="7">
    <source>
        <dbReference type="RuleBase" id="RU003707"/>
    </source>
</evidence>
<dbReference type="SUPFAM" id="SSF52096">
    <property type="entry name" value="ClpP/crotonase"/>
    <property type="match status" value="1"/>
</dbReference>